<dbReference type="OrthoDB" id="9780147at2"/>
<name>B8IN05_METNO</name>
<keyword evidence="3" id="KW-1015">Disulfide bond</keyword>
<gene>
    <name evidence="7" type="ordered locus">Mnod_7384</name>
</gene>
<evidence type="ECO:0000313" key="8">
    <source>
        <dbReference type="Proteomes" id="UP000008207"/>
    </source>
</evidence>
<feature type="chain" id="PRO_5002874239" evidence="5">
    <location>
        <begin position="22"/>
        <end position="230"/>
    </location>
</feature>
<reference evidence="7 8" key="1">
    <citation type="submission" date="2009-01" db="EMBL/GenBank/DDBJ databases">
        <title>Complete sequence of chromosome of Methylobacterium nodulans ORS 2060.</title>
        <authorList>
            <consortium name="US DOE Joint Genome Institute"/>
            <person name="Lucas S."/>
            <person name="Copeland A."/>
            <person name="Lapidus A."/>
            <person name="Glavina del Rio T."/>
            <person name="Dalin E."/>
            <person name="Tice H."/>
            <person name="Bruce D."/>
            <person name="Goodwin L."/>
            <person name="Pitluck S."/>
            <person name="Sims D."/>
            <person name="Brettin T."/>
            <person name="Detter J.C."/>
            <person name="Han C."/>
            <person name="Larimer F."/>
            <person name="Land M."/>
            <person name="Hauser L."/>
            <person name="Kyrpides N."/>
            <person name="Ivanova N."/>
            <person name="Marx C.J."/>
            <person name="Richardson P."/>
        </authorList>
    </citation>
    <scope>NUCLEOTIDE SEQUENCE [LARGE SCALE GENOMIC DNA]</scope>
    <source>
        <strain evidence="8">LMG 21967 / CNCM I-2342 / ORS 2060</strain>
    </source>
</reference>
<keyword evidence="4" id="KW-0676">Redox-active center</keyword>
<evidence type="ECO:0000259" key="6">
    <source>
        <dbReference type="Pfam" id="PF01323"/>
    </source>
</evidence>
<evidence type="ECO:0000256" key="5">
    <source>
        <dbReference type="SAM" id="SignalP"/>
    </source>
</evidence>
<dbReference type="InterPro" id="IPR001853">
    <property type="entry name" value="DSBA-like_thioredoxin_dom"/>
</dbReference>
<dbReference type="Gene3D" id="3.40.30.10">
    <property type="entry name" value="Glutaredoxin"/>
    <property type="match status" value="1"/>
</dbReference>
<dbReference type="eggNOG" id="COG1651">
    <property type="taxonomic scope" value="Bacteria"/>
</dbReference>
<dbReference type="GO" id="GO:0016491">
    <property type="term" value="F:oxidoreductase activity"/>
    <property type="evidence" value="ECO:0007669"/>
    <property type="project" value="UniProtKB-KW"/>
</dbReference>
<dbReference type="SUPFAM" id="SSF52833">
    <property type="entry name" value="Thioredoxin-like"/>
    <property type="match status" value="1"/>
</dbReference>
<dbReference type="AlphaFoldDB" id="B8IN05"/>
<evidence type="ECO:0000313" key="7">
    <source>
        <dbReference type="EMBL" id="ACL62121.1"/>
    </source>
</evidence>
<dbReference type="PANTHER" id="PTHR13887">
    <property type="entry name" value="GLUTATHIONE S-TRANSFERASE KAPPA"/>
    <property type="match status" value="1"/>
</dbReference>
<dbReference type="STRING" id="460265.Mnod_7384"/>
<dbReference type="PANTHER" id="PTHR13887:SF14">
    <property type="entry name" value="DISULFIDE BOND FORMATION PROTEIN D"/>
    <property type="match status" value="1"/>
</dbReference>
<organism evidence="7 8">
    <name type="scientific">Methylobacterium nodulans (strain LMG 21967 / CNCM I-2342 / ORS 2060)</name>
    <dbReference type="NCBI Taxonomy" id="460265"/>
    <lineage>
        <taxon>Bacteria</taxon>
        <taxon>Pseudomonadati</taxon>
        <taxon>Pseudomonadota</taxon>
        <taxon>Alphaproteobacteria</taxon>
        <taxon>Hyphomicrobiales</taxon>
        <taxon>Methylobacteriaceae</taxon>
        <taxon>Methylobacterium</taxon>
    </lineage>
</organism>
<feature type="signal peptide" evidence="5">
    <location>
        <begin position="1"/>
        <end position="21"/>
    </location>
</feature>
<dbReference type="Pfam" id="PF01323">
    <property type="entry name" value="DSBA"/>
    <property type="match status" value="1"/>
</dbReference>
<dbReference type="EMBL" id="CP001349">
    <property type="protein sequence ID" value="ACL62121.1"/>
    <property type="molecule type" value="Genomic_DNA"/>
</dbReference>
<dbReference type="InterPro" id="IPR036249">
    <property type="entry name" value="Thioredoxin-like_sf"/>
</dbReference>
<evidence type="ECO:0000256" key="1">
    <source>
        <dbReference type="ARBA" id="ARBA00022729"/>
    </source>
</evidence>
<dbReference type="KEGG" id="mno:Mnod_7384"/>
<protein>
    <submittedName>
        <fullName evidence="7">DSBA oxidoreductase</fullName>
    </submittedName>
</protein>
<evidence type="ECO:0000256" key="2">
    <source>
        <dbReference type="ARBA" id="ARBA00023002"/>
    </source>
</evidence>
<accession>B8IN05</accession>
<dbReference type="RefSeq" id="WP_015933679.1">
    <property type="nucleotide sequence ID" value="NC_011894.1"/>
</dbReference>
<dbReference type="Proteomes" id="UP000008207">
    <property type="component" value="Chromosome"/>
</dbReference>
<proteinExistence type="predicted"/>
<keyword evidence="1 5" id="KW-0732">Signal</keyword>
<evidence type="ECO:0000256" key="4">
    <source>
        <dbReference type="ARBA" id="ARBA00023284"/>
    </source>
</evidence>
<dbReference type="HOGENOM" id="CLU_000288_47_4_5"/>
<keyword evidence="2" id="KW-0560">Oxidoreductase</keyword>
<sequence>MPLSRRSLLAALLTAAPAARATEGQWFPLTGDDGRPVANTRLPGELASEIAELPGITWVGSAEPAVTLYEFFDFNCPWCRAAARDLSGLHAASPTLRIGLVHNPILSPRSAQAAKVALALQRRAGSGAAFALYGALLGRSGPIDGPRALEAARDLGHDRAALEAEADSDLVGRALAGQMRLAANLGLSATPSYVVGTTALLGHPGGRTLARVLAAVETCDSVLCGAESPG</sequence>
<evidence type="ECO:0000256" key="3">
    <source>
        <dbReference type="ARBA" id="ARBA00023157"/>
    </source>
</evidence>
<feature type="domain" description="DSBA-like thioredoxin" evidence="6">
    <location>
        <begin position="67"/>
        <end position="211"/>
    </location>
</feature>
<keyword evidence="8" id="KW-1185">Reference proteome</keyword>